<evidence type="ECO:0000256" key="2">
    <source>
        <dbReference type="ARBA" id="ARBA00009045"/>
    </source>
</evidence>
<keyword evidence="3 6" id="KW-0812">Transmembrane</keyword>
<reference evidence="8" key="2">
    <citation type="submission" date="2015-06" db="UniProtKB">
        <authorList>
            <consortium name="EnsemblMetazoa"/>
        </authorList>
    </citation>
    <scope>IDENTIFICATION</scope>
</reference>
<keyword evidence="9" id="KW-1185">Reference proteome</keyword>
<dbReference type="EnsemblMetazoa" id="MESCA000876-RA">
    <property type="protein sequence ID" value="MESCA000876-PA"/>
    <property type="gene ID" value="MESCA000876"/>
</dbReference>
<comment type="similarity">
    <text evidence="2">Belongs to the peptidase S54 family.</text>
</comment>
<evidence type="ECO:0000313" key="8">
    <source>
        <dbReference type="EnsemblMetazoa" id="MESCA000876-PA"/>
    </source>
</evidence>
<reference evidence="9" key="1">
    <citation type="submission" date="2013-02" db="EMBL/GenBank/DDBJ databases">
        <authorList>
            <person name="Hughes D."/>
        </authorList>
    </citation>
    <scope>NUCLEOTIDE SEQUENCE</scope>
    <source>
        <strain>Durham</strain>
        <strain evidence="9">NC isolate 2 -- Noor lab</strain>
    </source>
</reference>
<feature type="transmembrane region" description="Helical" evidence="6">
    <location>
        <begin position="90"/>
        <end position="115"/>
    </location>
</feature>
<protein>
    <recommendedName>
        <fullName evidence="7">Peptidase S54 rhomboid domain-containing protein</fullName>
    </recommendedName>
</protein>
<dbReference type="Proteomes" id="UP000015102">
    <property type="component" value="Unassembled WGS sequence"/>
</dbReference>
<dbReference type="EMBL" id="CAQQ02010696">
    <property type="status" value="NOT_ANNOTATED_CDS"/>
    <property type="molecule type" value="Genomic_DNA"/>
</dbReference>
<feature type="transmembrane region" description="Helical" evidence="6">
    <location>
        <begin position="58"/>
        <end position="78"/>
    </location>
</feature>
<evidence type="ECO:0000259" key="7">
    <source>
        <dbReference type="Pfam" id="PF01694"/>
    </source>
</evidence>
<evidence type="ECO:0000256" key="6">
    <source>
        <dbReference type="SAM" id="Phobius"/>
    </source>
</evidence>
<evidence type="ECO:0000256" key="1">
    <source>
        <dbReference type="ARBA" id="ARBA00004141"/>
    </source>
</evidence>
<sequence>GGGLNISLDKNLKVDPAKYQEVWRYFTYAFVHADIEHLLFNIFAELITGWILEKTSGWWKIGILFGISIISGSLTTFITNKDLVGSSAVFYSFIAAGFVHFFFIIITLSIYNYIVEELDGWIAHLAGFVIGAIFSIVSYLIDINNN</sequence>
<dbReference type="GO" id="GO:0004252">
    <property type="term" value="F:serine-type endopeptidase activity"/>
    <property type="evidence" value="ECO:0007669"/>
    <property type="project" value="InterPro"/>
</dbReference>
<dbReference type="PANTHER" id="PTHR45840">
    <property type="entry name" value="RHOMBOID-RELATED PROTEIN"/>
    <property type="match status" value="1"/>
</dbReference>
<dbReference type="InterPro" id="IPR035952">
    <property type="entry name" value="Rhomboid-like_sf"/>
</dbReference>
<organism evidence="8 9">
    <name type="scientific">Megaselia scalaris</name>
    <name type="common">Humpbacked fly</name>
    <name type="synonym">Phora scalaris</name>
    <dbReference type="NCBI Taxonomy" id="36166"/>
    <lineage>
        <taxon>Eukaryota</taxon>
        <taxon>Metazoa</taxon>
        <taxon>Ecdysozoa</taxon>
        <taxon>Arthropoda</taxon>
        <taxon>Hexapoda</taxon>
        <taxon>Insecta</taxon>
        <taxon>Pterygota</taxon>
        <taxon>Neoptera</taxon>
        <taxon>Endopterygota</taxon>
        <taxon>Diptera</taxon>
        <taxon>Brachycera</taxon>
        <taxon>Muscomorpha</taxon>
        <taxon>Platypezoidea</taxon>
        <taxon>Phoridae</taxon>
        <taxon>Megaseliini</taxon>
        <taxon>Megaselia</taxon>
    </lineage>
</organism>
<dbReference type="GO" id="GO:0016020">
    <property type="term" value="C:membrane"/>
    <property type="evidence" value="ECO:0007669"/>
    <property type="project" value="UniProtKB-SubCell"/>
</dbReference>
<dbReference type="HOGENOM" id="CLU_1782109_0_0_1"/>
<evidence type="ECO:0000256" key="3">
    <source>
        <dbReference type="ARBA" id="ARBA00022692"/>
    </source>
</evidence>
<feature type="transmembrane region" description="Helical" evidence="6">
    <location>
        <begin position="121"/>
        <end position="141"/>
    </location>
</feature>
<dbReference type="InterPro" id="IPR051739">
    <property type="entry name" value="Rhomboid_IM_Serine_Proteases"/>
</dbReference>
<evidence type="ECO:0000313" key="9">
    <source>
        <dbReference type="Proteomes" id="UP000015102"/>
    </source>
</evidence>
<name>T1GC75_MEGSC</name>
<evidence type="ECO:0000256" key="4">
    <source>
        <dbReference type="ARBA" id="ARBA00022989"/>
    </source>
</evidence>
<comment type="subcellular location">
    <subcellularLocation>
        <location evidence="1">Membrane</location>
        <topology evidence="1">Multi-pass membrane protein</topology>
    </subcellularLocation>
</comment>
<accession>T1GC75</accession>
<evidence type="ECO:0000256" key="5">
    <source>
        <dbReference type="ARBA" id="ARBA00023136"/>
    </source>
</evidence>
<dbReference type="PANTHER" id="PTHR45840:SF2">
    <property type="entry name" value="PROTEIN RHOMBOID-RELATED"/>
    <property type="match status" value="1"/>
</dbReference>
<dbReference type="Pfam" id="PF01694">
    <property type="entry name" value="Rhomboid"/>
    <property type="match status" value="1"/>
</dbReference>
<keyword evidence="4 6" id="KW-1133">Transmembrane helix</keyword>
<keyword evidence="5 6" id="KW-0472">Membrane</keyword>
<dbReference type="AlphaFoldDB" id="T1GC75"/>
<feature type="domain" description="Peptidase S54 rhomboid" evidence="7">
    <location>
        <begin position="20"/>
        <end position="136"/>
    </location>
</feature>
<dbReference type="InterPro" id="IPR022764">
    <property type="entry name" value="Peptidase_S54_rhomboid_dom"/>
</dbReference>
<proteinExistence type="inferred from homology"/>
<dbReference type="Gene3D" id="1.20.1540.10">
    <property type="entry name" value="Rhomboid-like"/>
    <property type="match status" value="1"/>
</dbReference>
<dbReference type="SUPFAM" id="SSF144091">
    <property type="entry name" value="Rhomboid-like"/>
    <property type="match status" value="1"/>
</dbReference>
<dbReference type="STRING" id="36166.T1GC75"/>